<evidence type="ECO:0000313" key="2">
    <source>
        <dbReference type="EMBL" id="MEX6430547.1"/>
    </source>
</evidence>
<accession>A0ABV3Y4Q2</accession>
<feature type="domain" description="Restriction endonuclease type IV Mrr" evidence="1">
    <location>
        <begin position="25"/>
        <end position="131"/>
    </location>
</feature>
<protein>
    <submittedName>
        <fullName evidence="2">Restriction endonuclease</fullName>
        <ecNumber evidence="2">3.1.21.-</ecNumber>
    </submittedName>
</protein>
<dbReference type="RefSeq" id="WP_369084848.1">
    <property type="nucleotide sequence ID" value="NZ_JBFSHR010000060.1"/>
</dbReference>
<comment type="caution">
    <text evidence="2">The sequence shown here is derived from an EMBL/GenBank/DDBJ whole genome shotgun (WGS) entry which is preliminary data.</text>
</comment>
<reference evidence="2 3" key="1">
    <citation type="submission" date="2024-07" db="EMBL/GenBank/DDBJ databases">
        <title>Draft Genome Sequence of Ferrimicrobium acidiphilum Strain YE2023, Isolated from a Pulp of Bioleach Reactor.</title>
        <authorList>
            <person name="Elkina Y.A."/>
            <person name="Bulaeva A.G."/>
            <person name="Beletsky A.V."/>
            <person name="Mardanov A.V."/>
        </authorList>
    </citation>
    <scope>NUCLEOTIDE SEQUENCE [LARGE SCALE GENOMIC DNA]</scope>
    <source>
        <strain evidence="2 3">YE2023</strain>
    </source>
</reference>
<keyword evidence="2" id="KW-0255">Endonuclease</keyword>
<gene>
    <name evidence="2" type="ORF">AB6A68_11995</name>
</gene>
<keyword evidence="3" id="KW-1185">Reference proteome</keyword>
<name>A0ABV3Y4Q2_9ACTN</name>
<dbReference type="Pfam" id="PF04471">
    <property type="entry name" value="Mrr_cat"/>
    <property type="match status" value="1"/>
</dbReference>
<proteinExistence type="predicted"/>
<dbReference type="EMBL" id="JBFSHR010000060">
    <property type="protein sequence ID" value="MEX6430547.1"/>
    <property type="molecule type" value="Genomic_DNA"/>
</dbReference>
<evidence type="ECO:0000259" key="1">
    <source>
        <dbReference type="Pfam" id="PF04471"/>
    </source>
</evidence>
<dbReference type="Proteomes" id="UP001560267">
    <property type="component" value="Unassembled WGS sequence"/>
</dbReference>
<sequence length="507" mass="58227">MIGEEQSLARQLRLLKQKADAQRRGYDFQQFVARLLQTEHFRVEQKATPAKPRQVDLFASRGDEAYLIETKWRSDPANIDDVDSLFTRLDAVPNSVIGILISYEGFTPHVLDRVVEKSQRQVLLVSGQEIEAVVRRDNSFLQLLRHKREALLTYRRVLLDEAPESHAAVPTVSLKDFPLSPTEFLFLDGSRDTTLKSGGDFGKMAFVCEMPDIDWITSGGYGVTLDLVIPIWQQKELLASLVRLTELGWVSERGSWSIQQMTANWHGFGSRSLYQALRGWRKRYEGLRTHDTEELCYFDFFDEGWYTLTAAISADSRRIVRHVELSFQLVGIPLDTQPLNELCRQLGVRDPVYFRPRNEPSVKRGGPPKETGRPLVTPVAYVIDKSEPRHGDNDEWVVGLVIENPFSSNDQHKPYKVPDWVPNMVHDSEFLVCNLRSWHTVDRIKQTYQLWEIESAWTSDALVIRPVVDWPYDDDGMSSIVSATDVVDHDFEPMIIFDKDDTSEIDK</sequence>
<keyword evidence="2" id="KW-0540">Nuclease</keyword>
<dbReference type="SUPFAM" id="SSF52980">
    <property type="entry name" value="Restriction endonuclease-like"/>
    <property type="match status" value="1"/>
</dbReference>
<keyword evidence="2" id="KW-0378">Hydrolase</keyword>
<organism evidence="2 3">
    <name type="scientific">Ferrimicrobium acidiphilum</name>
    <dbReference type="NCBI Taxonomy" id="121039"/>
    <lineage>
        <taxon>Bacteria</taxon>
        <taxon>Bacillati</taxon>
        <taxon>Actinomycetota</taxon>
        <taxon>Acidimicrobiia</taxon>
        <taxon>Acidimicrobiales</taxon>
        <taxon>Acidimicrobiaceae</taxon>
        <taxon>Ferrimicrobium</taxon>
    </lineage>
</organism>
<evidence type="ECO:0000313" key="3">
    <source>
        <dbReference type="Proteomes" id="UP001560267"/>
    </source>
</evidence>
<dbReference type="InterPro" id="IPR011335">
    <property type="entry name" value="Restrct_endonuc-II-like"/>
</dbReference>
<dbReference type="GO" id="GO:0004519">
    <property type="term" value="F:endonuclease activity"/>
    <property type="evidence" value="ECO:0007669"/>
    <property type="project" value="UniProtKB-KW"/>
</dbReference>
<dbReference type="GO" id="GO:0016787">
    <property type="term" value="F:hydrolase activity"/>
    <property type="evidence" value="ECO:0007669"/>
    <property type="project" value="UniProtKB-KW"/>
</dbReference>
<dbReference type="InterPro" id="IPR007560">
    <property type="entry name" value="Restrct_endonuc_IV_Mrr"/>
</dbReference>
<dbReference type="EC" id="3.1.21.-" evidence="2"/>